<dbReference type="eggNOG" id="ENOG502SDT6">
    <property type="taxonomic scope" value="Eukaryota"/>
</dbReference>
<gene>
    <name evidence="2" type="ORF">CTHT_0017420</name>
</gene>
<dbReference type="Proteomes" id="UP000008066">
    <property type="component" value="Unassembled WGS sequence"/>
</dbReference>
<protein>
    <submittedName>
        <fullName evidence="2">Uncharacterized protein</fullName>
    </submittedName>
</protein>
<sequence length="487" mass="55077">MSIISSLSDSIYFPSSGTSTTVSGVSGLLVDRKWYRTCEDWIRFPRRTARGRNCGTGPRPLMDISLRVLADSISDVDGEALQDLPPTAREWLWKELTARNIPFHAWNSLSRCMKEDALQEAVERLCDAKRRDDEITIPMEAQRYCLEIVDPPCELSVYTEPLSRCTDCLTYLTIDNIEHFDSRQLLSLANLRGLAVLELIEREDAASGAIHDRVIKGWSEMKPEPFASLRVLKIVTTTEDISQQSLEYAMHFPRLEIFDIAGPNAFSWFKVAEHIRGWKKVAFKLREPHLLTYMRAFLPGSVLRKVDLAGLGYHEALTLRDLKLVFENSKTPIQIVYHPRTSSSPQSLEQGEQEEETGEKNAAQHPIENPSGDSRSWKLAAEEYKRWFKPANSPLPPASTPEGTDNDIFWFLAFLDQNSRKADDEAGRVQAEAAGIPLPRERFDNRQDITREKHFGLAATKTQSGECRRLVGYAGGLLEGTGYEAWG</sequence>
<evidence type="ECO:0000313" key="3">
    <source>
        <dbReference type="Proteomes" id="UP000008066"/>
    </source>
</evidence>
<feature type="region of interest" description="Disordered" evidence="1">
    <location>
        <begin position="336"/>
        <end position="375"/>
    </location>
</feature>
<dbReference type="GeneID" id="18255780"/>
<evidence type="ECO:0000313" key="2">
    <source>
        <dbReference type="EMBL" id="EGS22225.1"/>
    </source>
</evidence>
<keyword evidence="3" id="KW-1185">Reference proteome</keyword>
<dbReference type="RefSeq" id="XP_006692244.1">
    <property type="nucleotide sequence ID" value="XM_006692181.1"/>
</dbReference>
<reference evidence="2 3" key="1">
    <citation type="journal article" date="2011" name="Cell">
        <title>Insight into structure and assembly of the nuclear pore complex by utilizing the genome of a eukaryotic thermophile.</title>
        <authorList>
            <person name="Amlacher S."/>
            <person name="Sarges P."/>
            <person name="Flemming D."/>
            <person name="van Noort V."/>
            <person name="Kunze R."/>
            <person name="Devos D.P."/>
            <person name="Arumugam M."/>
            <person name="Bork P."/>
            <person name="Hurt E."/>
        </authorList>
    </citation>
    <scope>NUCLEOTIDE SEQUENCE [LARGE SCALE GENOMIC DNA]</scope>
    <source>
        <strain evidence="3">DSM 1495 / CBS 144.50 / IMI 039719</strain>
    </source>
</reference>
<dbReference type="EMBL" id="GL988040">
    <property type="protein sequence ID" value="EGS22225.1"/>
    <property type="molecule type" value="Genomic_DNA"/>
</dbReference>
<dbReference type="KEGG" id="cthr:CTHT_0017420"/>
<dbReference type="HOGENOM" id="CLU_560193_0_0_1"/>
<evidence type="ECO:0000256" key="1">
    <source>
        <dbReference type="SAM" id="MobiDB-lite"/>
    </source>
</evidence>
<proteinExistence type="predicted"/>
<dbReference type="OrthoDB" id="4580037at2759"/>
<organism evidence="3">
    <name type="scientific">Chaetomium thermophilum (strain DSM 1495 / CBS 144.50 / IMI 039719)</name>
    <name type="common">Thermochaetoides thermophila</name>
    <dbReference type="NCBI Taxonomy" id="759272"/>
    <lineage>
        <taxon>Eukaryota</taxon>
        <taxon>Fungi</taxon>
        <taxon>Dikarya</taxon>
        <taxon>Ascomycota</taxon>
        <taxon>Pezizomycotina</taxon>
        <taxon>Sordariomycetes</taxon>
        <taxon>Sordariomycetidae</taxon>
        <taxon>Sordariales</taxon>
        <taxon>Chaetomiaceae</taxon>
        <taxon>Thermochaetoides</taxon>
    </lineage>
</organism>
<dbReference type="OMA" id="YLTIDNI"/>
<dbReference type="AlphaFoldDB" id="G0S2J2"/>
<accession>G0S2J2</accession>
<name>G0S2J2_CHATD</name>